<reference evidence="3 4" key="1">
    <citation type="submission" date="2022-11" db="EMBL/GenBank/DDBJ databases">
        <title>Anaerobic phenanthrene biodegradation by a DNRA strain PheN6.</title>
        <authorList>
            <person name="Zhang Z."/>
        </authorList>
    </citation>
    <scope>NUCLEOTIDE SEQUENCE [LARGE SCALE GENOMIC DNA]</scope>
    <source>
        <strain evidence="3 4">PheN6</strain>
    </source>
</reference>
<feature type="domain" description="MaoC-like" evidence="2">
    <location>
        <begin position="35"/>
        <end position="131"/>
    </location>
</feature>
<comment type="caution">
    <text evidence="3">The sequence shown here is derived from an EMBL/GenBank/DDBJ whole genome shotgun (WGS) entry which is preliminary data.</text>
</comment>
<dbReference type="Gene3D" id="3.10.129.10">
    <property type="entry name" value="Hotdog Thioesterase"/>
    <property type="match status" value="1"/>
</dbReference>
<evidence type="ECO:0000313" key="3">
    <source>
        <dbReference type="EMBL" id="MDC5696518.1"/>
    </source>
</evidence>
<dbReference type="EMBL" id="JAPFQL010000012">
    <property type="protein sequence ID" value="MDC5696518.1"/>
    <property type="molecule type" value="Genomic_DNA"/>
</dbReference>
<dbReference type="InterPro" id="IPR002539">
    <property type="entry name" value="MaoC-like_dom"/>
</dbReference>
<proteinExistence type="inferred from homology"/>
<sequence>MSHEQPARSANPSARSLPEPHYWESLALGDCLVTTGLTITEAHLLTWAGLTGDVVSFHLDAEYAASTQFGHRVAHGPLTLSTSLGLVTQTGYFGNVVAWLGLDSVRAKKPVFIGDTIRVRATIREARETSNPAHGVWVIDYVTSNQHGDVVMTFTSSFLVRRA</sequence>
<accession>A0ABT5GE47</accession>
<dbReference type="PANTHER" id="PTHR43664">
    <property type="entry name" value="MONOAMINE OXIDASE-RELATED"/>
    <property type="match status" value="1"/>
</dbReference>
<evidence type="ECO:0000313" key="4">
    <source>
        <dbReference type="Proteomes" id="UP001150259"/>
    </source>
</evidence>
<evidence type="ECO:0000259" key="2">
    <source>
        <dbReference type="Pfam" id="PF01575"/>
    </source>
</evidence>
<dbReference type="Pfam" id="PF01575">
    <property type="entry name" value="MaoC_dehydratas"/>
    <property type="match status" value="1"/>
</dbReference>
<dbReference type="PANTHER" id="PTHR43664:SF1">
    <property type="entry name" value="BETA-METHYLMALYL-COA DEHYDRATASE"/>
    <property type="match status" value="1"/>
</dbReference>
<evidence type="ECO:0000256" key="1">
    <source>
        <dbReference type="ARBA" id="ARBA00005254"/>
    </source>
</evidence>
<gene>
    <name evidence="3" type="ORF">OO014_04550</name>
</gene>
<name>A0ABT5GE47_9MICO</name>
<organism evidence="3 4">
    <name type="scientific">Intrasporangium calvum</name>
    <dbReference type="NCBI Taxonomy" id="53358"/>
    <lineage>
        <taxon>Bacteria</taxon>
        <taxon>Bacillati</taxon>
        <taxon>Actinomycetota</taxon>
        <taxon>Actinomycetes</taxon>
        <taxon>Micrococcales</taxon>
        <taxon>Intrasporangiaceae</taxon>
        <taxon>Intrasporangium</taxon>
    </lineage>
</organism>
<dbReference type="Proteomes" id="UP001150259">
    <property type="component" value="Unassembled WGS sequence"/>
</dbReference>
<dbReference type="InterPro" id="IPR029069">
    <property type="entry name" value="HotDog_dom_sf"/>
</dbReference>
<keyword evidence="4" id="KW-1185">Reference proteome</keyword>
<dbReference type="SUPFAM" id="SSF54637">
    <property type="entry name" value="Thioesterase/thiol ester dehydrase-isomerase"/>
    <property type="match status" value="1"/>
</dbReference>
<dbReference type="InterPro" id="IPR052342">
    <property type="entry name" value="MCH/BMMD"/>
</dbReference>
<dbReference type="RefSeq" id="WP_272461093.1">
    <property type="nucleotide sequence ID" value="NZ_JAPFQL010000012.1"/>
</dbReference>
<protein>
    <submittedName>
        <fullName evidence="3">MaoC/PaaZ C-terminal domain-containing protein</fullName>
    </submittedName>
</protein>
<comment type="similarity">
    <text evidence="1">Belongs to the enoyl-CoA hydratase/isomerase family.</text>
</comment>